<evidence type="ECO:0000256" key="2">
    <source>
        <dbReference type="ARBA" id="ARBA00023002"/>
    </source>
</evidence>
<dbReference type="FunFam" id="3.40.309.10:FF:000012">
    <property type="entry name" value="Betaine aldehyde dehydrogenase"/>
    <property type="match status" value="1"/>
</dbReference>
<evidence type="ECO:0000259" key="7">
    <source>
        <dbReference type="Pfam" id="PF00171"/>
    </source>
</evidence>
<dbReference type="InterPro" id="IPR016163">
    <property type="entry name" value="Ald_DH_C"/>
</dbReference>
<evidence type="ECO:0000256" key="3">
    <source>
        <dbReference type="ARBA" id="ARBA00024226"/>
    </source>
</evidence>
<dbReference type="InterPro" id="IPR016161">
    <property type="entry name" value="Ald_DH/histidinol_DH"/>
</dbReference>
<dbReference type="AlphaFoldDB" id="A0AAV9MXN1"/>
<dbReference type="InterPro" id="IPR016160">
    <property type="entry name" value="Ald_DH_CS_CYS"/>
</dbReference>
<evidence type="ECO:0000256" key="5">
    <source>
        <dbReference type="PROSITE-ProRule" id="PRU10007"/>
    </source>
</evidence>
<protein>
    <recommendedName>
        <fullName evidence="3">aldehyde dehydrogenase (NAD(+))</fullName>
        <ecNumber evidence="3">1.2.1.3</ecNumber>
    </recommendedName>
</protein>
<evidence type="ECO:0000313" key="9">
    <source>
        <dbReference type="Proteomes" id="UP001358417"/>
    </source>
</evidence>
<feature type="domain" description="Aldehyde dehydrogenase" evidence="7">
    <location>
        <begin position="16"/>
        <end position="480"/>
    </location>
</feature>
<proteinExistence type="inferred from homology"/>
<dbReference type="Gene3D" id="3.40.605.10">
    <property type="entry name" value="Aldehyde Dehydrogenase, Chain A, domain 1"/>
    <property type="match status" value="1"/>
</dbReference>
<dbReference type="EC" id="1.2.1.3" evidence="3"/>
<dbReference type="SUPFAM" id="SSF53720">
    <property type="entry name" value="ALDH-like"/>
    <property type="match status" value="1"/>
</dbReference>
<comment type="caution">
    <text evidence="8">The sequence shown here is derived from an EMBL/GenBank/DDBJ whole genome shotgun (WGS) entry which is preliminary data.</text>
</comment>
<feature type="active site" evidence="5">
    <location>
        <position position="254"/>
    </location>
</feature>
<dbReference type="InterPro" id="IPR015590">
    <property type="entry name" value="Aldehyde_DH_dom"/>
</dbReference>
<dbReference type="PROSITE" id="PS00070">
    <property type="entry name" value="ALDEHYDE_DEHYDR_CYS"/>
    <property type="match status" value="1"/>
</dbReference>
<dbReference type="Pfam" id="PF00171">
    <property type="entry name" value="Aldedh"/>
    <property type="match status" value="1"/>
</dbReference>
<reference evidence="8 9" key="1">
    <citation type="submission" date="2023-08" db="EMBL/GenBank/DDBJ databases">
        <title>Black Yeasts Isolated from many extreme environments.</title>
        <authorList>
            <person name="Coleine C."/>
            <person name="Stajich J.E."/>
            <person name="Selbmann L."/>
        </authorList>
    </citation>
    <scope>NUCLEOTIDE SEQUENCE [LARGE SCALE GENOMIC DNA]</scope>
    <source>
        <strain evidence="8 9">CCFEE 5792</strain>
    </source>
</reference>
<name>A0AAV9MXN1_9EURO</name>
<dbReference type="PROSITE" id="PS00687">
    <property type="entry name" value="ALDEHYDE_DEHYDR_GLU"/>
    <property type="match status" value="1"/>
</dbReference>
<evidence type="ECO:0000256" key="1">
    <source>
        <dbReference type="ARBA" id="ARBA00009986"/>
    </source>
</evidence>
<sequence>MTLPHLKNKLFINNEYVASRSGEVLTVRSPRDESILAEDIPRAGKLDVDDAVQAAQAAFKTSWGIISGNERAKIMLKFADILEENAALLAGLEMMAMGQPISVALELAKMAPAMFRHYAGYCDKIYGEVLPEDGNEQYSLVQYQPIGVCAGIAAWNATLVFFAVKVAPALAAGNTFIFKPSEKSPLAALALGDLIACAGFPPGAINIVTGSGETGSLLASHMLIRKISFTGSLAAGRKVQQAATASNLKSVTLELGGKSPSIIFEDADMENAVNHSSSSFLLNSGQICIAASRILVHQKIAEAFTSHLQARFEALAHAMGDPESPETFLGPLADRAQTESVLEFFSQGRKDGVQFLIGGTKHEKGGNYVQPTIMVGGRLDSVTWTKEIFGPALSIRTFETEEEAIQLANDTSFGLSACVYTSDIARALRVSGLIEAGNIAINSAYRPGHTVPFGGWKESGNGAREGGLAGLKSYMETKSILINMKVGRR</sequence>
<organism evidence="8 9">
    <name type="scientific">Exophiala bonariae</name>
    <dbReference type="NCBI Taxonomy" id="1690606"/>
    <lineage>
        <taxon>Eukaryota</taxon>
        <taxon>Fungi</taxon>
        <taxon>Dikarya</taxon>
        <taxon>Ascomycota</taxon>
        <taxon>Pezizomycotina</taxon>
        <taxon>Eurotiomycetes</taxon>
        <taxon>Chaetothyriomycetidae</taxon>
        <taxon>Chaetothyriales</taxon>
        <taxon>Herpotrichiellaceae</taxon>
        <taxon>Exophiala</taxon>
    </lineage>
</organism>
<dbReference type="RefSeq" id="XP_064701643.1">
    <property type="nucleotide sequence ID" value="XM_064852369.1"/>
</dbReference>
<comment type="catalytic activity">
    <reaction evidence="4">
        <text>an aldehyde + NAD(+) + H2O = a carboxylate + NADH + 2 H(+)</text>
        <dbReference type="Rhea" id="RHEA:16185"/>
        <dbReference type="ChEBI" id="CHEBI:15377"/>
        <dbReference type="ChEBI" id="CHEBI:15378"/>
        <dbReference type="ChEBI" id="CHEBI:17478"/>
        <dbReference type="ChEBI" id="CHEBI:29067"/>
        <dbReference type="ChEBI" id="CHEBI:57540"/>
        <dbReference type="ChEBI" id="CHEBI:57945"/>
        <dbReference type="EC" id="1.2.1.3"/>
    </reaction>
</comment>
<evidence type="ECO:0000256" key="6">
    <source>
        <dbReference type="RuleBase" id="RU003345"/>
    </source>
</evidence>
<dbReference type="EMBL" id="JAVRRD010000033">
    <property type="protein sequence ID" value="KAK5046038.1"/>
    <property type="molecule type" value="Genomic_DNA"/>
</dbReference>
<accession>A0AAV9MXN1</accession>
<comment type="similarity">
    <text evidence="1 6">Belongs to the aldehyde dehydrogenase family.</text>
</comment>
<dbReference type="FunFam" id="3.40.605.10:FF:000007">
    <property type="entry name" value="NAD/NADP-dependent betaine aldehyde dehydrogenase"/>
    <property type="match status" value="1"/>
</dbReference>
<evidence type="ECO:0000313" key="8">
    <source>
        <dbReference type="EMBL" id="KAK5046038.1"/>
    </source>
</evidence>
<keyword evidence="2 6" id="KW-0560">Oxidoreductase</keyword>
<evidence type="ECO:0000256" key="4">
    <source>
        <dbReference type="ARBA" id="ARBA00049194"/>
    </source>
</evidence>
<dbReference type="InterPro" id="IPR016162">
    <property type="entry name" value="Ald_DH_N"/>
</dbReference>
<gene>
    <name evidence="8" type="ORF">LTR84_008825</name>
</gene>
<keyword evidence="9" id="KW-1185">Reference proteome</keyword>
<dbReference type="Proteomes" id="UP001358417">
    <property type="component" value="Unassembled WGS sequence"/>
</dbReference>
<dbReference type="Gene3D" id="3.40.309.10">
    <property type="entry name" value="Aldehyde Dehydrogenase, Chain A, domain 2"/>
    <property type="match status" value="1"/>
</dbReference>
<dbReference type="GeneID" id="89976987"/>
<dbReference type="GO" id="GO:0004029">
    <property type="term" value="F:aldehyde dehydrogenase (NAD+) activity"/>
    <property type="evidence" value="ECO:0007669"/>
    <property type="project" value="UniProtKB-EC"/>
</dbReference>
<dbReference type="PANTHER" id="PTHR11699">
    <property type="entry name" value="ALDEHYDE DEHYDROGENASE-RELATED"/>
    <property type="match status" value="1"/>
</dbReference>
<dbReference type="InterPro" id="IPR029510">
    <property type="entry name" value="Ald_DH_CS_GLU"/>
</dbReference>